<feature type="transmembrane region" description="Helical" evidence="5">
    <location>
        <begin position="257"/>
        <end position="279"/>
    </location>
</feature>
<dbReference type="PANTHER" id="PTHR10361">
    <property type="entry name" value="SODIUM-BILE ACID COTRANSPORTER"/>
    <property type="match status" value="1"/>
</dbReference>
<proteinExistence type="predicted"/>
<feature type="transmembrane region" description="Helical" evidence="5">
    <location>
        <begin position="169"/>
        <end position="187"/>
    </location>
</feature>
<keyword evidence="3 5" id="KW-1133">Transmembrane helix</keyword>
<feature type="transmembrane region" description="Helical" evidence="5">
    <location>
        <begin position="138"/>
        <end position="157"/>
    </location>
</feature>
<protein>
    <submittedName>
        <fullName evidence="6">Bile acid:sodium symporter family protein</fullName>
    </submittedName>
</protein>
<feature type="transmembrane region" description="Helical" evidence="5">
    <location>
        <begin position="39"/>
        <end position="64"/>
    </location>
</feature>
<dbReference type="EMBL" id="RAXV01000002">
    <property type="protein sequence ID" value="RKG34120.1"/>
    <property type="molecule type" value="Genomic_DNA"/>
</dbReference>
<evidence type="ECO:0000256" key="1">
    <source>
        <dbReference type="ARBA" id="ARBA00004141"/>
    </source>
</evidence>
<dbReference type="Proteomes" id="UP000282388">
    <property type="component" value="Unassembled WGS sequence"/>
</dbReference>
<feature type="transmembrane region" description="Helical" evidence="5">
    <location>
        <begin position="231"/>
        <end position="251"/>
    </location>
</feature>
<dbReference type="GO" id="GO:0016020">
    <property type="term" value="C:membrane"/>
    <property type="evidence" value="ECO:0007669"/>
    <property type="project" value="UniProtKB-SubCell"/>
</dbReference>
<feature type="transmembrane region" description="Helical" evidence="5">
    <location>
        <begin position="103"/>
        <end position="126"/>
    </location>
</feature>
<comment type="caution">
    <text evidence="6">The sequence shown here is derived from an EMBL/GenBank/DDBJ whole genome shotgun (WGS) entry which is preliminary data.</text>
</comment>
<dbReference type="Gene3D" id="1.20.1530.20">
    <property type="match status" value="1"/>
</dbReference>
<dbReference type="PANTHER" id="PTHR10361:SF24">
    <property type="entry name" value="P3 PROTEIN"/>
    <property type="match status" value="1"/>
</dbReference>
<feature type="transmembrane region" description="Helical" evidence="5">
    <location>
        <begin position="6"/>
        <end position="27"/>
    </location>
</feature>
<evidence type="ECO:0000256" key="2">
    <source>
        <dbReference type="ARBA" id="ARBA00022692"/>
    </source>
</evidence>
<feature type="transmembrane region" description="Helical" evidence="5">
    <location>
        <begin position="193"/>
        <end position="219"/>
    </location>
</feature>
<dbReference type="Pfam" id="PF01758">
    <property type="entry name" value="SBF"/>
    <property type="match status" value="1"/>
</dbReference>
<name>A0A3A8ETS1_9GAMM</name>
<keyword evidence="4 5" id="KW-0472">Membrane</keyword>
<comment type="subcellular location">
    <subcellularLocation>
        <location evidence="1">Membrane</location>
        <topology evidence="1">Multi-pass membrane protein</topology>
    </subcellularLocation>
</comment>
<dbReference type="InterPro" id="IPR038770">
    <property type="entry name" value="Na+/solute_symporter_sf"/>
</dbReference>
<dbReference type="InterPro" id="IPR004710">
    <property type="entry name" value="Bilac:Na_transpt"/>
</dbReference>
<sequence length="296" mass="32591">MDSGIFVFFLPVILAFMMMGLGLELTVKDFLRVGRYPKAIFIALFCQLIVLVGIAFFICTVLQLEPLLSVGVMLLAASPGGPTANLVSYIFKGDVALNLTLTALNSLITTFTLPFIVNLSLLYFLSADTTIGMPVAKIAQVFLIVFIPVCLGMLIRHHFPKIARQWNKPMRMLSILFLTSIFIYALFQERSNVILYFIDVGIAMGLFCFSSLFIGYLIPHLAGIPERQARACTFEIGIHNTAVSLTIALSVLSNTTIAIPAGVYSIYMYIFAIGFGLFLTRKENGSLAISQTKQAK</sequence>
<evidence type="ECO:0000256" key="3">
    <source>
        <dbReference type="ARBA" id="ARBA00022989"/>
    </source>
</evidence>
<keyword evidence="2 5" id="KW-0812">Transmembrane</keyword>
<accession>A0A3A8ETS1</accession>
<dbReference type="RefSeq" id="WP_120401323.1">
    <property type="nucleotide sequence ID" value="NZ_RAXV01000002.1"/>
</dbReference>
<evidence type="ECO:0000256" key="4">
    <source>
        <dbReference type="ARBA" id="ARBA00023136"/>
    </source>
</evidence>
<dbReference type="OrthoDB" id="9806785at2"/>
<dbReference type="AlphaFoldDB" id="A0A3A8ETS1"/>
<reference evidence="6 7" key="1">
    <citation type="submission" date="2018-09" db="EMBL/GenBank/DDBJ databases">
        <title>The draft genome of Acinetobacter spp. strains.</title>
        <authorList>
            <person name="Qin J."/>
            <person name="Feng Y."/>
            <person name="Zong Z."/>
        </authorList>
    </citation>
    <scope>NUCLEOTIDE SEQUENCE [LARGE SCALE GENOMIC DNA]</scope>
    <source>
        <strain evidence="6 7">WCHAc060012</strain>
    </source>
</reference>
<gene>
    <name evidence="6" type="ORF">D7V32_02395</name>
</gene>
<organism evidence="6 7">
    <name type="scientific">Acinetobacter tianfuensis</name>
    <dbReference type="NCBI Taxonomy" id="2419603"/>
    <lineage>
        <taxon>Bacteria</taxon>
        <taxon>Pseudomonadati</taxon>
        <taxon>Pseudomonadota</taxon>
        <taxon>Gammaproteobacteria</taxon>
        <taxon>Moraxellales</taxon>
        <taxon>Moraxellaceae</taxon>
        <taxon>Acinetobacter</taxon>
    </lineage>
</organism>
<evidence type="ECO:0000313" key="6">
    <source>
        <dbReference type="EMBL" id="RKG34120.1"/>
    </source>
</evidence>
<feature type="transmembrane region" description="Helical" evidence="5">
    <location>
        <begin position="70"/>
        <end position="91"/>
    </location>
</feature>
<evidence type="ECO:0000256" key="5">
    <source>
        <dbReference type="SAM" id="Phobius"/>
    </source>
</evidence>
<evidence type="ECO:0000313" key="7">
    <source>
        <dbReference type="Proteomes" id="UP000282388"/>
    </source>
</evidence>
<dbReference type="InterPro" id="IPR002657">
    <property type="entry name" value="BilAc:Na_symport/Acr3"/>
</dbReference>
<keyword evidence="7" id="KW-1185">Reference proteome</keyword>